<reference evidence="3 4" key="1">
    <citation type="submission" date="2020-07" db="EMBL/GenBank/DDBJ databases">
        <title>Sequencing the genomes of 1000 actinobacteria strains.</title>
        <authorList>
            <person name="Klenk H.-P."/>
        </authorList>
    </citation>
    <scope>NUCLEOTIDE SEQUENCE [LARGE SCALE GENOMIC DNA]</scope>
    <source>
        <strain evidence="3 4">DSM 22083</strain>
    </source>
</reference>
<name>A0A7Y9IE90_9ACTN</name>
<evidence type="ECO:0000313" key="3">
    <source>
        <dbReference type="EMBL" id="NYE74614.1"/>
    </source>
</evidence>
<evidence type="ECO:0000259" key="2">
    <source>
        <dbReference type="PROSITE" id="PS51186"/>
    </source>
</evidence>
<dbReference type="InterPro" id="IPR000182">
    <property type="entry name" value="GNAT_dom"/>
</dbReference>
<dbReference type="EC" id="2.3.1.82" evidence="3"/>
<protein>
    <submittedName>
        <fullName evidence="3">Aminoglycoside 6'-N-acetyltransferase</fullName>
        <ecNumber evidence="3">2.3.1.82</ecNumber>
    </submittedName>
</protein>
<comment type="caution">
    <text evidence="3">The sequence shown here is derived from an EMBL/GenBank/DDBJ whole genome shotgun (WGS) entry which is preliminary data.</text>
</comment>
<keyword evidence="3" id="KW-0808">Transferase</keyword>
<keyword evidence="4" id="KW-1185">Reference proteome</keyword>
<feature type="domain" description="N-acetyltransferase" evidence="2">
    <location>
        <begin position="7"/>
        <end position="182"/>
    </location>
</feature>
<dbReference type="Proteomes" id="UP000569914">
    <property type="component" value="Unassembled WGS sequence"/>
</dbReference>
<keyword evidence="3" id="KW-0012">Acyltransferase</keyword>
<dbReference type="RefSeq" id="WP_179757060.1">
    <property type="nucleotide sequence ID" value="NZ_JACCBU010000001.1"/>
</dbReference>
<sequence>MGRQVAITFRRVTRDDFPLLGGWLAQPYVARWWNHDPTPAGVERDFGPGLRGEEAGEDLIALLGDRPFGLVQRSRLDDYPDYRAELAEHVEVPPGAVTIDYLIGEPELTGRGLGAKMIMVLVERTWTDHPDAPAIIVPVVAGNRASWRALERAGLTRIGSGDLEPDNPADPPLHHLYRIDRPPISFGRRLP</sequence>
<dbReference type="PANTHER" id="PTHR31438:SF1">
    <property type="entry name" value="LYSINE N-ACYLTRANSFERASE C17G9.06C-RELATED"/>
    <property type="match status" value="1"/>
</dbReference>
<dbReference type="AlphaFoldDB" id="A0A7Y9IE90"/>
<dbReference type="GO" id="GO:0047663">
    <property type="term" value="F:aminoglycoside 6'-N-acetyltransferase activity"/>
    <property type="evidence" value="ECO:0007669"/>
    <property type="project" value="UniProtKB-EC"/>
</dbReference>
<accession>A0A7Y9IE90</accession>
<dbReference type="PROSITE" id="PS51186">
    <property type="entry name" value="GNAT"/>
    <property type="match status" value="1"/>
</dbReference>
<dbReference type="PANTHER" id="PTHR31438">
    <property type="entry name" value="LYSINE N-ACYLTRANSFERASE C17G9.06C-RELATED"/>
    <property type="match status" value="1"/>
</dbReference>
<dbReference type="InterPro" id="IPR016181">
    <property type="entry name" value="Acyl_CoA_acyltransferase"/>
</dbReference>
<dbReference type="GO" id="GO:0046677">
    <property type="term" value="P:response to antibiotic"/>
    <property type="evidence" value="ECO:0007669"/>
    <property type="project" value="UniProtKB-KW"/>
</dbReference>
<organism evidence="3 4">
    <name type="scientific">Microlunatus parietis</name>
    <dbReference type="NCBI Taxonomy" id="682979"/>
    <lineage>
        <taxon>Bacteria</taxon>
        <taxon>Bacillati</taxon>
        <taxon>Actinomycetota</taxon>
        <taxon>Actinomycetes</taxon>
        <taxon>Propionibacteriales</taxon>
        <taxon>Propionibacteriaceae</taxon>
        <taxon>Microlunatus</taxon>
    </lineage>
</organism>
<gene>
    <name evidence="3" type="ORF">BKA15_005943</name>
</gene>
<dbReference type="Gene3D" id="3.40.630.30">
    <property type="match status" value="1"/>
</dbReference>
<evidence type="ECO:0000256" key="1">
    <source>
        <dbReference type="ARBA" id="ARBA00023251"/>
    </source>
</evidence>
<proteinExistence type="predicted"/>
<evidence type="ECO:0000313" key="4">
    <source>
        <dbReference type="Proteomes" id="UP000569914"/>
    </source>
</evidence>
<keyword evidence="1" id="KW-0046">Antibiotic resistance</keyword>
<dbReference type="EMBL" id="JACCBU010000001">
    <property type="protein sequence ID" value="NYE74614.1"/>
    <property type="molecule type" value="Genomic_DNA"/>
</dbReference>
<dbReference type="SUPFAM" id="SSF55729">
    <property type="entry name" value="Acyl-CoA N-acyltransferases (Nat)"/>
    <property type="match status" value="1"/>
</dbReference>
<dbReference type="Pfam" id="PF13523">
    <property type="entry name" value="Acetyltransf_8"/>
    <property type="match status" value="1"/>
</dbReference>